<dbReference type="AlphaFoldDB" id="A0AA35RZ22"/>
<keyword evidence="2" id="KW-1185">Reference proteome</keyword>
<dbReference type="Proteomes" id="UP001174909">
    <property type="component" value="Unassembled WGS sequence"/>
</dbReference>
<gene>
    <name evidence="1" type="ORF">GBAR_LOCUS11498</name>
</gene>
<proteinExistence type="predicted"/>
<protein>
    <submittedName>
        <fullName evidence="1">Uncharacterized protein</fullName>
    </submittedName>
</protein>
<evidence type="ECO:0000313" key="1">
    <source>
        <dbReference type="EMBL" id="CAI8019067.1"/>
    </source>
</evidence>
<sequence>MGVVHESINLGKGGDPFSQYRYRGLGTCDTGVRRRFQGNGWTRIYQLQGRYIQSTRYLTFVNQYGKLEKCCLLCAVSLPPETSADNSQT</sequence>
<accession>A0AA35RZ22</accession>
<comment type="caution">
    <text evidence="1">The sequence shown here is derived from an EMBL/GenBank/DDBJ whole genome shotgun (WGS) entry which is preliminary data.</text>
</comment>
<reference evidence="1" key="1">
    <citation type="submission" date="2023-03" db="EMBL/GenBank/DDBJ databases">
        <authorList>
            <person name="Steffen K."/>
            <person name="Cardenas P."/>
        </authorList>
    </citation>
    <scope>NUCLEOTIDE SEQUENCE</scope>
</reference>
<dbReference type="EMBL" id="CASHTH010001724">
    <property type="protein sequence ID" value="CAI8019067.1"/>
    <property type="molecule type" value="Genomic_DNA"/>
</dbReference>
<name>A0AA35RZ22_GEOBA</name>
<organism evidence="1 2">
    <name type="scientific">Geodia barretti</name>
    <name type="common">Barrett's horny sponge</name>
    <dbReference type="NCBI Taxonomy" id="519541"/>
    <lineage>
        <taxon>Eukaryota</taxon>
        <taxon>Metazoa</taxon>
        <taxon>Porifera</taxon>
        <taxon>Demospongiae</taxon>
        <taxon>Heteroscleromorpha</taxon>
        <taxon>Tetractinellida</taxon>
        <taxon>Astrophorina</taxon>
        <taxon>Geodiidae</taxon>
        <taxon>Geodia</taxon>
    </lineage>
</organism>
<evidence type="ECO:0000313" key="2">
    <source>
        <dbReference type="Proteomes" id="UP001174909"/>
    </source>
</evidence>